<dbReference type="GO" id="GO:0032185">
    <property type="term" value="P:septin cytoskeleton organization"/>
    <property type="evidence" value="ECO:0007669"/>
    <property type="project" value="TreeGrafter"/>
</dbReference>
<feature type="region of interest" description="Disordered" evidence="2">
    <location>
        <begin position="605"/>
        <end position="630"/>
    </location>
</feature>
<dbReference type="InterPro" id="IPR049609">
    <property type="entry name" value="Syp1-like_MHD"/>
</dbReference>
<dbReference type="SUPFAM" id="SSF103657">
    <property type="entry name" value="BAR/IMD domain-like"/>
    <property type="match status" value="1"/>
</dbReference>
<dbReference type="Proteomes" id="UP000266234">
    <property type="component" value="Unassembled WGS sequence"/>
</dbReference>
<dbReference type="STRING" id="694270.A0A395SSV9"/>
<dbReference type="Pfam" id="PF10291">
    <property type="entry name" value="muHD"/>
    <property type="match status" value="1"/>
</dbReference>
<dbReference type="Gene3D" id="1.20.1270.60">
    <property type="entry name" value="Arfaptin homology (AH) domain/BAR domain"/>
    <property type="match status" value="2"/>
</dbReference>
<sequence>MEDMARAEYPAMLAALQPSQAVQTLTERMKRMSRVNNEVADWLQDLAATLINIPLINSTQERRRVEDQYVQGLKKLTQFKVPNAQSELGVFQAPWNRIIDSTESIAHAHHQLADRIEKDIEHPLRNFSNRKDFQNMNTMSNNLSTMAKDLEDSQNAVDKLTKKGGRANTSKVESATSKLESATGQWESQAPFIFESLQALDESRVNNLRDLLTQYQTHESDSAQRVQENAMETLALMLEINTEKEIESFVHRATAGKAKLPTRNSTRQSSFAGTTPSTPVPPSTADSTNLPAPSAHTSSPAPVAPPTSSHAGDDDISETSTPQEKPGGKLRRLGTMFGGRRRQSMHAGFGQLSPGKLGPSFGRLGTSHSQNDRGPSPRASSNNLQEHQRLSSLAETPDMPRVPDSENDTPKPDSHENTNGVSHNENLLDSPIPQSAGGTVNGNHELDLSNVQPPPGPPPSHKQGDQPSASQQNEAKDSEGFNVPPPMNDPISEAQREAKQESGEDPDQLLKVNIQQTPVEDEDPDAKLAALSSVANSLKLGPATRRSGTVRGRRDVRHTMYVPPPNLPESGTDSSISALQASPILAPSASKGSAVAALASEASIAGTSDTQSVRSGNSLGGLNHPQHAQMTAPGLNSSIIESVSAVFEDGVIKSASITGEVAFVNNPSDSGDAKSYETIRINNFAALERIGPNRIFVQNSSPDHHDQFNLDVSHLTKNATAFSYRVFSEESEASSLGEHAPLLLKPAWKPQGDKLGLLLQYQLNPTSKITAPVSLHNVVIVAKYEGKSSGAQTKPVGIHLKDKHLVYWRIGDLTLTTEPQKIVCRIIGAEGAEPKPGHIEARWELTASGDQVVGSGISISRLDEGKGKGKEISDDDPFADDSASTEQKWVDVPVTRKLVSGKYEGR</sequence>
<accession>A0A395SSV9</accession>
<evidence type="ECO:0000313" key="5">
    <source>
        <dbReference type="Proteomes" id="UP000266234"/>
    </source>
</evidence>
<dbReference type="GO" id="GO:0005886">
    <property type="term" value="C:plasma membrane"/>
    <property type="evidence" value="ECO:0007669"/>
    <property type="project" value="TreeGrafter"/>
</dbReference>
<feature type="compositionally biased region" description="Basic and acidic residues" evidence="2">
    <location>
        <begin position="861"/>
        <end position="872"/>
    </location>
</feature>
<dbReference type="AlphaFoldDB" id="A0A395SSV9"/>
<dbReference type="InterPro" id="IPR028565">
    <property type="entry name" value="MHD"/>
</dbReference>
<feature type="compositionally biased region" description="Low complexity" evidence="2">
    <location>
        <begin position="291"/>
        <end position="310"/>
    </location>
</feature>
<dbReference type="InterPro" id="IPR018808">
    <property type="entry name" value="Muniscin_C"/>
</dbReference>
<feature type="region of interest" description="Disordered" evidence="2">
    <location>
        <begin position="346"/>
        <end position="508"/>
    </location>
</feature>
<dbReference type="FunFam" id="1.20.1270.60:FF:000102">
    <property type="entry name" value="WGS project CABT00000000 data, contig 2.23"/>
    <property type="match status" value="1"/>
</dbReference>
<reference evidence="4 5" key="1">
    <citation type="journal article" date="2018" name="PLoS Pathog.">
        <title>Evolution of structural diversity of trichothecenes, a family of toxins produced by plant pathogenic and entomopathogenic fungi.</title>
        <authorList>
            <person name="Proctor R.H."/>
            <person name="McCormick S.P."/>
            <person name="Kim H.S."/>
            <person name="Cardoza R.E."/>
            <person name="Stanley A.M."/>
            <person name="Lindo L."/>
            <person name="Kelly A."/>
            <person name="Brown D.W."/>
            <person name="Lee T."/>
            <person name="Vaughan M.M."/>
            <person name="Alexander N.J."/>
            <person name="Busman M."/>
            <person name="Gutierrez S."/>
        </authorList>
    </citation>
    <scope>NUCLEOTIDE SEQUENCE [LARGE SCALE GENOMIC DNA]</scope>
    <source>
        <strain evidence="4 5">NRRL 20695</strain>
    </source>
</reference>
<feature type="region of interest" description="Disordered" evidence="2">
    <location>
        <begin position="256"/>
        <end position="334"/>
    </location>
</feature>
<dbReference type="EMBL" id="PXOG01000124">
    <property type="protein sequence ID" value="RGP75142.1"/>
    <property type="molecule type" value="Genomic_DNA"/>
</dbReference>
<comment type="caution">
    <text evidence="4">The sequence shown here is derived from an EMBL/GenBank/DDBJ whole genome shotgun (WGS) entry which is preliminary data.</text>
</comment>
<keyword evidence="5" id="KW-1185">Reference proteome</keyword>
<feature type="region of interest" description="Disordered" evidence="2">
    <location>
        <begin position="861"/>
        <end position="886"/>
    </location>
</feature>
<dbReference type="OrthoDB" id="331602at2759"/>
<dbReference type="CDD" id="cd07650">
    <property type="entry name" value="F-BAR_Syp1p_like"/>
    <property type="match status" value="1"/>
</dbReference>
<feature type="compositionally biased region" description="Polar residues" evidence="2">
    <location>
        <begin position="606"/>
        <end position="617"/>
    </location>
</feature>
<name>A0A395SSV9_9HYPO</name>
<dbReference type="GO" id="GO:0006897">
    <property type="term" value="P:endocytosis"/>
    <property type="evidence" value="ECO:0007669"/>
    <property type="project" value="UniProtKB-KW"/>
</dbReference>
<feature type="compositionally biased region" description="Basic and acidic residues" evidence="2">
    <location>
        <begin position="401"/>
        <end position="416"/>
    </location>
</feature>
<keyword evidence="1" id="KW-0254">Endocytosis</keyword>
<gene>
    <name evidence="4" type="ORF">FLONG3_5826</name>
</gene>
<proteinExistence type="predicted"/>
<organism evidence="4 5">
    <name type="scientific">Fusarium longipes</name>
    <dbReference type="NCBI Taxonomy" id="694270"/>
    <lineage>
        <taxon>Eukaryota</taxon>
        <taxon>Fungi</taxon>
        <taxon>Dikarya</taxon>
        <taxon>Ascomycota</taxon>
        <taxon>Pezizomycotina</taxon>
        <taxon>Sordariomycetes</taxon>
        <taxon>Hypocreomycetidae</taxon>
        <taxon>Hypocreales</taxon>
        <taxon>Nectriaceae</taxon>
        <taxon>Fusarium</taxon>
    </lineage>
</organism>
<evidence type="ECO:0000259" key="3">
    <source>
        <dbReference type="PROSITE" id="PS51072"/>
    </source>
</evidence>
<feature type="compositionally biased region" description="Polar residues" evidence="2">
    <location>
        <begin position="417"/>
        <end position="442"/>
    </location>
</feature>
<evidence type="ECO:0000256" key="1">
    <source>
        <dbReference type="ARBA" id="ARBA00022583"/>
    </source>
</evidence>
<dbReference type="GO" id="GO:0032153">
    <property type="term" value="C:cell division site"/>
    <property type="evidence" value="ECO:0007669"/>
    <property type="project" value="TreeGrafter"/>
</dbReference>
<dbReference type="GO" id="GO:0030139">
    <property type="term" value="C:endocytic vesicle"/>
    <property type="evidence" value="ECO:0007669"/>
    <property type="project" value="TreeGrafter"/>
</dbReference>
<protein>
    <submittedName>
        <fullName evidence="4">Fch domain-containing</fullName>
    </submittedName>
</protein>
<dbReference type="InterPro" id="IPR027267">
    <property type="entry name" value="AH/BAR_dom_sf"/>
</dbReference>
<dbReference type="PROSITE" id="PS51072">
    <property type="entry name" value="MHD"/>
    <property type="match status" value="1"/>
</dbReference>
<evidence type="ECO:0000313" key="4">
    <source>
        <dbReference type="EMBL" id="RGP75142.1"/>
    </source>
</evidence>
<dbReference type="PANTHER" id="PTHR23065">
    <property type="entry name" value="PROLINE-SERINE-THREONINE PHOSPHATASE INTERACTING PROTEIN 1"/>
    <property type="match status" value="1"/>
</dbReference>
<dbReference type="CDD" id="cd09264">
    <property type="entry name" value="AP_Syp1_MHD"/>
    <property type="match status" value="1"/>
</dbReference>
<feature type="compositionally biased region" description="Polar residues" evidence="2">
    <location>
        <begin position="262"/>
        <end position="273"/>
    </location>
</feature>
<evidence type="ECO:0000256" key="2">
    <source>
        <dbReference type="SAM" id="MobiDB-lite"/>
    </source>
</evidence>
<feature type="domain" description="MHD" evidence="3">
    <location>
        <begin position="632"/>
        <end position="906"/>
    </location>
</feature>
<feature type="compositionally biased region" description="Polar residues" evidence="2">
    <location>
        <begin position="366"/>
        <end position="394"/>
    </location>
</feature>
<dbReference type="PANTHER" id="PTHR23065:SF54">
    <property type="entry name" value="SUPPRESSOR OF YEAST PROFILIN DELETION"/>
    <property type="match status" value="1"/>
</dbReference>